<keyword evidence="5 8" id="KW-0028">Amino-acid biosynthesis</keyword>
<dbReference type="GO" id="GO:0003984">
    <property type="term" value="F:acetolactate synthase activity"/>
    <property type="evidence" value="ECO:0007669"/>
    <property type="project" value="UniProtKB-UniRule"/>
</dbReference>
<dbReference type="HOGENOM" id="CLU_055003_1_3_7"/>
<dbReference type="KEGG" id="cjj:CJJ81176_0603"/>
<dbReference type="AlphaFoldDB" id="A0A0H3PBV0"/>
<protein>
    <recommendedName>
        <fullName evidence="8">Acetolactate synthase small subunit</fullName>
        <shortName evidence="8">AHAS</shortName>
        <shortName evidence="8">ALS</shortName>
        <ecNumber evidence="8">2.2.1.6</ecNumber>
    </recommendedName>
    <alternativeName>
        <fullName evidence="8">Acetohydroxy-acid synthase small subunit</fullName>
    </alternativeName>
</protein>
<dbReference type="InterPro" id="IPR019455">
    <property type="entry name" value="Acetolactate_synth_ssu_C"/>
</dbReference>
<dbReference type="Gene3D" id="3.30.70.260">
    <property type="match status" value="1"/>
</dbReference>
<comment type="catalytic activity">
    <reaction evidence="7 8">
        <text>2 pyruvate + H(+) = (2S)-2-acetolactate + CO2</text>
        <dbReference type="Rhea" id="RHEA:25249"/>
        <dbReference type="ChEBI" id="CHEBI:15361"/>
        <dbReference type="ChEBI" id="CHEBI:15378"/>
        <dbReference type="ChEBI" id="CHEBI:16526"/>
        <dbReference type="ChEBI" id="CHEBI:58476"/>
        <dbReference type="EC" id="2.2.1.6"/>
    </reaction>
</comment>
<proteinExistence type="inferred from homology"/>
<dbReference type="NCBIfam" id="TIGR00119">
    <property type="entry name" value="acolac_sm"/>
    <property type="match status" value="1"/>
</dbReference>
<comment type="pathway">
    <text evidence="2 8">Amino-acid biosynthesis; L-valine biosynthesis; L-valine from pyruvate: step 1/4.</text>
</comment>
<comment type="subunit">
    <text evidence="4 8">Dimer of large and small chains.</text>
</comment>
<evidence type="ECO:0000256" key="7">
    <source>
        <dbReference type="ARBA" id="ARBA00048670"/>
    </source>
</evidence>
<dbReference type="InterPro" id="IPR045865">
    <property type="entry name" value="ACT-like_dom_sf"/>
</dbReference>
<evidence type="ECO:0000256" key="6">
    <source>
        <dbReference type="ARBA" id="ARBA00023304"/>
    </source>
</evidence>
<evidence type="ECO:0000256" key="5">
    <source>
        <dbReference type="ARBA" id="ARBA00022605"/>
    </source>
</evidence>
<dbReference type="CDD" id="cd04878">
    <property type="entry name" value="ACT_AHAS"/>
    <property type="match status" value="1"/>
</dbReference>
<evidence type="ECO:0000256" key="8">
    <source>
        <dbReference type="RuleBase" id="RU368092"/>
    </source>
</evidence>
<evidence type="ECO:0000313" key="10">
    <source>
        <dbReference type="EMBL" id="EAQ73246.1"/>
    </source>
</evidence>
<dbReference type="EMBL" id="CP000538">
    <property type="protein sequence ID" value="EAQ73246.1"/>
    <property type="molecule type" value="Genomic_DNA"/>
</dbReference>
<dbReference type="SUPFAM" id="SSF55021">
    <property type="entry name" value="ACT-like"/>
    <property type="match status" value="2"/>
</dbReference>
<sequence length="154" mass="17341">MRRVLSVIVLNEHGVLSRIVGLFSGRGYNIDSLTVAPLENKEFSRINIVTSGNERTFEQIVKQLHKLIPTYKVIESEEFIDKEMALVKIPLNENLGGLDAVLKAYNGTIANSNENFLFLMVADDANRIDNFLKTIKKYNPSDIVRSGSVLMEIK</sequence>
<dbReference type="UniPathway" id="UPA00049">
    <property type="reaction ID" value="UER00059"/>
</dbReference>
<dbReference type="GO" id="GO:1990610">
    <property type="term" value="F:acetolactate synthase regulator activity"/>
    <property type="evidence" value="ECO:0007669"/>
    <property type="project" value="UniProtKB-UniRule"/>
</dbReference>
<dbReference type="Gene3D" id="3.30.70.1150">
    <property type="entry name" value="ACT-like. Chain A, domain 2"/>
    <property type="match status" value="1"/>
</dbReference>
<gene>
    <name evidence="10" type="primary">ilvH</name>
    <name evidence="10" type="ordered locus">CJJ81176_0603</name>
</gene>
<dbReference type="InterPro" id="IPR054480">
    <property type="entry name" value="AHAS_small-like_ACT"/>
</dbReference>
<dbReference type="Pfam" id="PF22629">
    <property type="entry name" value="ACT_AHAS_ss"/>
    <property type="match status" value="1"/>
</dbReference>
<dbReference type="Pfam" id="PF10369">
    <property type="entry name" value="ALS_ss_C"/>
    <property type="match status" value="1"/>
</dbReference>
<dbReference type="GO" id="GO:0005829">
    <property type="term" value="C:cytosol"/>
    <property type="evidence" value="ECO:0007669"/>
    <property type="project" value="TreeGrafter"/>
</dbReference>
<dbReference type="NCBIfam" id="NF008864">
    <property type="entry name" value="PRK11895.1"/>
    <property type="match status" value="1"/>
</dbReference>
<comment type="pathway">
    <text evidence="1 8">Amino-acid biosynthesis; L-isoleucine biosynthesis; L-isoleucine from 2-oxobutanoate: step 1/4.</text>
</comment>
<accession>A0A0H3PBV0</accession>
<dbReference type="Proteomes" id="UP000000646">
    <property type="component" value="Chromosome"/>
</dbReference>
<evidence type="ECO:0000256" key="4">
    <source>
        <dbReference type="ARBA" id="ARBA00011744"/>
    </source>
</evidence>
<organism evidence="10 11">
    <name type="scientific">Campylobacter jejuni subsp. jejuni serotype O:23/36 (strain 81-176)</name>
    <dbReference type="NCBI Taxonomy" id="354242"/>
    <lineage>
        <taxon>Bacteria</taxon>
        <taxon>Pseudomonadati</taxon>
        <taxon>Campylobacterota</taxon>
        <taxon>Epsilonproteobacteria</taxon>
        <taxon>Campylobacterales</taxon>
        <taxon>Campylobacteraceae</taxon>
        <taxon>Campylobacter</taxon>
    </lineage>
</organism>
<dbReference type="GO" id="GO:0009097">
    <property type="term" value="P:isoleucine biosynthetic process"/>
    <property type="evidence" value="ECO:0007669"/>
    <property type="project" value="UniProtKB-UniRule"/>
</dbReference>
<dbReference type="GO" id="GO:0009099">
    <property type="term" value="P:L-valine biosynthetic process"/>
    <property type="evidence" value="ECO:0007669"/>
    <property type="project" value="UniProtKB-UniRule"/>
</dbReference>
<keyword evidence="8 10" id="KW-0808">Transferase</keyword>
<dbReference type="RefSeq" id="WP_002852211.1">
    <property type="nucleotide sequence ID" value="NC_008787.1"/>
</dbReference>
<dbReference type="GeneID" id="44004625"/>
<keyword evidence="6 8" id="KW-0100">Branched-chain amino acid biosynthesis</keyword>
<evidence type="ECO:0000256" key="1">
    <source>
        <dbReference type="ARBA" id="ARBA00004974"/>
    </source>
</evidence>
<evidence type="ECO:0000259" key="9">
    <source>
        <dbReference type="PROSITE" id="PS51671"/>
    </source>
</evidence>
<reference evidence="11" key="1">
    <citation type="submission" date="2006-12" db="EMBL/GenBank/DDBJ databases">
        <authorList>
            <person name="Fouts D.E."/>
            <person name="Nelson K.E."/>
            <person name="Sebastian Y."/>
        </authorList>
    </citation>
    <scope>NUCLEOTIDE SEQUENCE [LARGE SCALE GENOMIC DNA]</scope>
    <source>
        <strain evidence="11">81-176</strain>
    </source>
</reference>
<dbReference type="PANTHER" id="PTHR30239:SF0">
    <property type="entry name" value="ACETOLACTATE SYNTHASE SMALL SUBUNIT 1, CHLOROPLASTIC"/>
    <property type="match status" value="1"/>
</dbReference>
<dbReference type="FunFam" id="3.30.70.260:FF:000001">
    <property type="entry name" value="Acetolactate synthase, small subunit"/>
    <property type="match status" value="1"/>
</dbReference>
<dbReference type="UniPathway" id="UPA00047">
    <property type="reaction ID" value="UER00055"/>
</dbReference>
<dbReference type="PANTHER" id="PTHR30239">
    <property type="entry name" value="ACETOLACTATE SYNTHASE SMALL SUBUNIT"/>
    <property type="match status" value="1"/>
</dbReference>
<dbReference type="InterPro" id="IPR027271">
    <property type="entry name" value="Acetolactate_synth/TF_NikR_C"/>
</dbReference>
<dbReference type="EC" id="2.2.1.6" evidence="8"/>
<dbReference type="eggNOG" id="COG0440">
    <property type="taxonomic scope" value="Bacteria"/>
</dbReference>
<dbReference type="InterPro" id="IPR004789">
    <property type="entry name" value="Acetalactate_synth_ssu"/>
</dbReference>
<feature type="domain" description="ACT" evidence="9">
    <location>
        <begin position="4"/>
        <end position="78"/>
    </location>
</feature>
<comment type="function">
    <text evidence="8">Catalyzes the conversion of 2 pyruvate molecules into acetolactate in the first common step of the biosynthetic pathway of the branched-amino acids such as leucine, isoleucine, and valine.</text>
</comment>
<evidence type="ECO:0000256" key="2">
    <source>
        <dbReference type="ARBA" id="ARBA00005025"/>
    </source>
</evidence>
<dbReference type="InterPro" id="IPR039557">
    <property type="entry name" value="AHAS_ACT"/>
</dbReference>
<evidence type="ECO:0000256" key="3">
    <source>
        <dbReference type="ARBA" id="ARBA00006341"/>
    </source>
</evidence>
<comment type="similarity">
    <text evidence="3 8">Belongs to the acetolactate synthase small subunit family.</text>
</comment>
<dbReference type="PROSITE" id="PS51671">
    <property type="entry name" value="ACT"/>
    <property type="match status" value="1"/>
</dbReference>
<dbReference type="InterPro" id="IPR002912">
    <property type="entry name" value="ACT_dom"/>
</dbReference>
<name>A0A0H3PBV0_CAMJJ</name>
<evidence type="ECO:0000313" key="11">
    <source>
        <dbReference type="Proteomes" id="UP000000646"/>
    </source>
</evidence>